<dbReference type="GO" id="GO:0005886">
    <property type="term" value="C:plasma membrane"/>
    <property type="evidence" value="ECO:0007669"/>
    <property type="project" value="TreeGrafter"/>
</dbReference>
<comment type="caution">
    <text evidence="2">The sequence shown here is derived from an EMBL/GenBank/DDBJ whole genome shotgun (WGS) entry which is preliminary data.</text>
</comment>
<gene>
    <name evidence="2" type="ORF">BJY26_000964</name>
</gene>
<keyword evidence="1" id="KW-1133">Transmembrane helix</keyword>
<keyword evidence="3" id="KW-1185">Reference proteome</keyword>
<name>A0A7Z0ABL3_9MICO</name>
<dbReference type="PANTHER" id="PTHR43129:SF1">
    <property type="entry name" value="FOSMIDOMYCIN RESISTANCE PROTEIN"/>
    <property type="match status" value="1"/>
</dbReference>
<dbReference type="GO" id="GO:0022857">
    <property type="term" value="F:transmembrane transporter activity"/>
    <property type="evidence" value="ECO:0007669"/>
    <property type="project" value="InterPro"/>
</dbReference>
<accession>A0A7Z0ABL3</accession>
<dbReference type="Gene3D" id="1.20.1250.20">
    <property type="entry name" value="MFS general substrate transporter like domains"/>
    <property type="match status" value="2"/>
</dbReference>
<dbReference type="CDD" id="cd17478">
    <property type="entry name" value="MFS_FsR"/>
    <property type="match status" value="1"/>
</dbReference>
<sequence>MQSAQRAGRWRISLLVGSHLIDDLYQGAVPAMLPFFVAERHFGYVAAAGITLAATLLSSVVQPLFGMMTDKHPLPWLVPAGLGVAGIGVGLSGLVDSYLWTWLAIALSGLGVAAYHPESARLARAAAAGSHVGMSWFSLGGNVGFALAPIIVTPVMAAMGLGGSPLLMIPALVVGVLLSIMLRRLITPAIAMSAAGRAALVDRWGQFARLGTVVILRSIVTFALNTFLAIWVGERLDASGHLAGEAALVLYFGVGAVGTLLGGTLASRFSRVRLIRTAYLLTIPTLAGVALVPGPLVYVFIAATALCLYVPFSLHVTLGQDFLPTRVGTASGVTLGLAVSVGGLAAPAVGALAEAVNLQTALLVLLLAPAASWFVARGMREPTQLVGAQ</sequence>
<reference evidence="2 3" key="1">
    <citation type="submission" date="2020-07" db="EMBL/GenBank/DDBJ databases">
        <title>Sequencing the genomes of 1000 actinobacteria strains.</title>
        <authorList>
            <person name="Klenk H.-P."/>
        </authorList>
    </citation>
    <scope>NUCLEOTIDE SEQUENCE [LARGE SCALE GENOMIC DNA]</scope>
    <source>
        <strain evidence="2 3">DSM 26341</strain>
    </source>
</reference>
<proteinExistence type="predicted"/>
<dbReference type="EMBL" id="JACBZP010000001">
    <property type="protein sequence ID" value="NYI66658.1"/>
    <property type="molecule type" value="Genomic_DNA"/>
</dbReference>
<feature type="transmembrane region" description="Helical" evidence="1">
    <location>
        <begin position="12"/>
        <end position="36"/>
    </location>
</feature>
<keyword evidence="1" id="KW-0812">Transmembrane</keyword>
<protein>
    <submittedName>
        <fullName evidence="2">FSR family fosmidomycin resistance protein-like MFS transporter</fullName>
    </submittedName>
</protein>
<feature type="transmembrane region" description="Helical" evidence="1">
    <location>
        <begin position="136"/>
        <end position="161"/>
    </location>
</feature>
<feature type="transmembrane region" description="Helical" evidence="1">
    <location>
        <begin position="358"/>
        <end position="376"/>
    </location>
</feature>
<keyword evidence="1" id="KW-0472">Membrane</keyword>
<feature type="transmembrane region" description="Helical" evidence="1">
    <location>
        <begin position="330"/>
        <end position="352"/>
    </location>
</feature>
<evidence type="ECO:0000256" key="1">
    <source>
        <dbReference type="SAM" id="Phobius"/>
    </source>
</evidence>
<feature type="transmembrane region" description="Helical" evidence="1">
    <location>
        <begin position="207"/>
        <end position="230"/>
    </location>
</feature>
<evidence type="ECO:0000313" key="3">
    <source>
        <dbReference type="Proteomes" id="UP000539111"/>
    </source>
</evidence>
<dbReference type="PANTHER" id="PTHR43129">
    <property type="entry name" value="FOSMIDOMYCIN RESISTANCE PROTEIN"/>
    <property type="match status" value="1"/>
</dbReference>
<dbReference type="Pfam" id="PF07690">
    <property type="entry name" value="MFS_1"/>
    <property type="match status" value="1"/>
</dbReference>
<feature type="transmembrane region" description="Helical" evidence="1">
    <location>
        <begin position="42"/>
        <end position="61"/>
    </location>
</feature>
<dbReference type="RefSeq" id="WP_179426143.1">
    <property type="nucleotide sequence ID" value="NZ_JACBZP010000001.1"/>
</dbReference>
<dbReference type="InterPro" id="IPR011701">
    <property type="entry name" value="MFS"/>
</dbReference>
<evidence type="ECO:0000313" key="2">
    <source>
        <dbReference type="EMBL" id="NYI66658.1"/>
    </source>
</evidence>
<dbReference type="InterPro" id="IPR036259">
    <property type="entry name" value="MFS_trans_sf"/>
</dbReference>
<dbReference type="Proteomes" id="UP000539111">
    <property type="component" value="Unassembled WGS sequence"/>
</dbReference>
<feature type="transmembrane region" description="Helical" evidence="1">
    <location>
        <begin position="298"/>
        <end position="318"/>
    </location>
</feature>
<feature type="transmembrane region" description="Helical" evidence="1">
    <location>
        <begin position="73"/>
        <end position="91"/>
    </location>
</feature>
<organism evidence="2 3">
    <name type="scientific">Spelaeicoccus albus</name>
    <dbReference type="NCBI Taxonomy" id="1280376"/>
    <lineage>
        <taxon>Bacteria</taxon>
        <taxon>Bacillati</taxon>
        <taxon>Actinomycetota</taxon>
        <taxon>Actinomycetes</taxon>
        <taxon>Micrococcales</taxon>
        <taxon>Brevibacteriaceae</taxon>
        <taxon>Spelaeicoccus</taxon>
    </lineage>
</organism>
<dbReference type="AlphaFoldDB" id="A0A7Z0ABL3"/>
<dbReference type="SUPFAM" id="SSF103473">
    <property type="entry name" value="MFS general substrate transporter"/>
    <property type="match status" value="1"/>
</dbReference>
<feature type="transmembrane region" description="Helical" evidence="1">
    <location>
        <begin position="97"/>
        <end position="115"/>
    </location>
</feature>
<feature type="transmembrane region" description="Helical" evidence="1">
    <location>
        <begin position="242"/>
        <end position="262"/>
    </location>
</feature>
<feature type="transmembrane region" description="Helical" evidence="1">
    <location>
        <begin position="167"/>
        <end position="186"/>
    </location>
</feature>